<dbReference type="EMBL" id="CACRZD030000016">
    <property type="protein sequence ID" value="CAA6672455.1"/>
    <property type="molecule type" value="Genomic_DNA"/>
</dbReference>
<dbReference type="Proteomes" id="UP001189122">
    <property type="component" value="Unassembled WGS sequence"/>
</dbReference>
<evidence type="ECO:0000259" key="1">
    <source>
        <dbReference type="Pfam" id="PF00931"/>
    </source>
</evidence>
<sequence>MEETLSEIHHLLEDNEAGIIRNYNTGAIGKTTLLKAVDDELLGDVGQDSSRFDLVIWVIVSKELDVLKVQEDIGVRLGYCRPGEGQGPTLPRHLHDRATTLLSALSQRRFLLLLDDLWEKLDLGAVGVPVSLRNGSKIVFTTRAPFESGEFLEAVLPKAGKGEDQWDPSMKSLASAVAAKCGGLPLTLITVGRVWRMPPPAASGKRLSSRLRVFLRSLVT</sequence>
<organism evidence="2">
    <name type="scientific">Spirodela intermedia</name>
    <name type="common">Intermediate duckweed</name>
    <dbReference type="NCBI Taxonomy" id="51605"/>
    <lineage>
        <taxon>Eukaryota</taxon>
        <taxon>Viridiplantae</taxon>
        <taxon>Streptophyta</taxon>
        <taxon>Embryophyta</taxon>
        <taxon>Tracheophyta</taxon>
        <taxon>Spermatophyta</taxon>
        <taxon>Magnoliopsida</taxon>
        <taxon>Liliopsida</taxon>
        <taxon>Araceae</taxon>
        <taxon>Lemnoideae</taxon>
        <taxon>Spirodela</taxon>
    </lineage>
</organism>
<keyword evidence="3" id="KW-1185">Reference proteome</keyword>
<dbReference type="InterPro" id="IPR002182">
    <property type="entry name" value="NB-ARC"/>
</dbReference>
<accession>A0A7I8JRS9</accession>
<dbReference type="InterPro" id="IPR050905">
    <property type="entry name" value="Plant_NBS-LRR"/>
</dbReference>
<evidence type="ECO:0000313" key="3">
    <source>
        <dbReference type="Proteomes" id="UP001189122"/>
    </source>
</evidence>
<dbReference type="SUPFAM" id="SSF52540">
    <property type="entry name" value="P-loop containing nucleoside triphosphate hydrolases"/>
    <property type="match status" value="1"/>
</dbReference>
<feature type="domain" description="NB-ARC" evidence="1">
    <location>
        <begin position="8"/>
        <end position="144"/>
    </location>
</feature>
<dbReference type="PANTHER" id="PTHR33463">
    <property type="entry name" value="NB-ARC DOMAIN-CONTAINING PROTEIN-RELATED"/>
    <property type="match status" value="1"/>
</dbReference>
<dbReference type="Gene3D" id="3.40.50.300">
    <property type="entry name" value="P-loop containing nucleotide triphosphate hydrolases"/>
    <property type="match status" value="1"/>
</dbReference>
<evidence type="ECO:0000313" key="2">
    <source>
        <dbReference type="EMBL" id="CAA2633341.1"/>
    </source>
</evidence>
<proteinExistence type="predicted"/>
<dbReference type="InterPro" id="IPR027417">
    <property type="entry name" value="P-loop_NTPase"/>
</dbReference>
<protein>
    <recommendedName>
        <fullName evidence="1">NB-ARC domain-containing protein</fullName>
    </recommendedName>
</protein>
<gene>
    <name evidence="2" type="ORF">SI7747_16018866</name>
</gene>
<reference evidence="2 3" key="1">
    <citation type="submission" date="2019-12" db="EMBL/GenBank/DDBJ databases">
        <authorList>
            <person name="Scholz U."/>
            <person name="Mascher M."/>
            <person name="Fiebig A."/>
        </authorList>
    </citation>
    <scope>NUCLEOTIDE SEQUENCE</scope>
</reference>
<dbReference type="PRINTS" id="PR00364">
    <property type="entry name" value="DISEASERSIST"/>
</dbReference>
<dbReference type="GO" id="GO:0043531">
    <property type="term" value="F:ADP binding"/>
    <property type="evidence" value="ECO:0007669"/>
    <property type="project" value="InterPro"/>
</dbReference>
<name>A0A7I8JRS9_SPIIN</name>
<dbReference type="EMBL" id="LR743603">
    <property type="protein sequence ID" value="CAA2633341.1"/>
    <property type="molecule type" value="Genomic_DNA"/>
</dbReference>
<dbReference type="AlphaFoldDB" id="A0A7I8JRS9"/>
<dbReference type="PANTHER" id="PTHR33463:SF204">
    <property type="entry name" value="NB-ARC DOMAIN-CONTAINING PROTEIN"/>
    <property type="match status" value="1"/>
</dbReference>
<dbReference type="Pfam" id="PF00931">
    <property type="entry name" value="NB-ARC"/>
    <property type="match status" value="1"/>
</dbReference>